<dbReference type="Gramene" id="Ma08_t24880.1">
    <property type="protein sequence ID" value="Ma08_p24880.1"/>
    <property type="gene ID" value="Ma08_g24880"/>
</dbReference>
<evidence type="ECO:0000313" key="2">
    <source>
        <dbReference type="Proteomes" id="UP000012960"/>
    </source>
</evidence>
<dbReference type="EnsemblPlants" id="Ma08_t24880.1">
    <property type="protein sequence ID" value="Ma08_p24880.1"/>
    <property type="gene ID" value="Ma08_g24880"/>
</dbReference>
<name>A0A804KAF1_MUSAM</name>
<evidence type="ECO:0000313" key="1">
    <source>
        <dbReference type="EnsemblPlants" id="Ma08_p24880.1"/>
    </source>
</evidence>
<organism evidence="1 2">
    <name type="scientific">Musa acuminata subsp. malaccensis</name>
    <name type="common">Wild banana</name>
    <name type="synonym">Musa malaccensis</name>
    <dbReference type="NCBI Taxonomy" id="214687"/>
    <lineage>
        <taxon>Eukaryota</taxon>
        <taxon>Viridiplantae</taxon>
        <taxon>Streptophyta</taxon>
        <taxon>Embryophyta</taxon>
        <taxon>Tracheophyta</taxon>
        <taxon>Spermatophyta</taxon>
        <taxon>Magnoliopsida</taxon>
        <taxon>Liliopsida</taxon>
        <taxon>Zingiberales</taxon>
        <taxon>Musaceae</taxon>
        <taxon>Musa</taxon>
    </lineage>
</organism>
<protein>
    <submittedName>
        <fullName evidence="1">Uncharacterized protein</fullName>
    </submittedName>
</protein>
<sequence>MKIDILQEAKTRNSDSIISAAWQVVDRLRI</sequence>
<dbReference type="InParanoid" id="A0A804KAF1"/>
<proteinExistence type="predicted"/>
<reference evidence="1" key="1">
    <citation type="submission" date="2021-05" db="UniProtKB">
        <authorList>
            <consortium name="EnsemblPlants"/>
        </authorList>
    </citation>
    <scope>IDENTIFICATION</scope>
    <source>
        <strain evidence="1">subsp. malaccensis</strain>
    </source>
</reference>
<keyword evidence="2" id="KW-1185">Reference proteome</keyword>
<dbReference type="Proteomes" id="UP000012960">
    <property type="component" value="Unplaced"/>
</dbReference>
<dbReference type="AlphaFoldDB" id="A0A804KAF1"/>
<accession>A0A804KAF1</accession>